<protein>
    <recommendedName>
        <fullName evidence="4">Lipoprotein</fullName>
    </recommendedName>
</protein>
<feature type="chain" id="PRO_5046254455" description="Lipoprotein" evidence="1">
    <location>
        <begin position="31"/>
        <end position="289"/>
    </location>
</feature>
<evidence type="ECO:0000256" key="1">
    <source>
        <dbReference type="SAM" id="SignalP"/>
    </source>
</evidence>
<gene>
    <name evidence="2" type="ORF">HMPREF9193_00802</name>
</gene>
<sequence>MKKNSKRTAVCTVVFMGILLAALTSCQNNAGPLDNTGTPDNGSGLPNASGPLLSFGFEKRFNDFLSADIIGTVDQSTKTITVTVPEAAYKKSDGQKGNRKFKASFKLSSNAKLFNGTKEQKSGELEDWFIKDREYRVKTENGSSTMYKLCIKIAYATPSIDPADAETLKQFYGSYFGKLDFDHNLYDICVVYDKDKLISYSQAMSARYTNMQWEKKSKTEWVCTAYSKKDFKRKEVKSTVHFKIGSDNKITCKLIVNAMGNAPSNDMPKGADYVWAADDGKGFKEPNES</sequence>
<dbReference type="EMBL" id="AWVH01000023">
    <property type="protein sequence ID" value="ERJ93707.1"/>
    <property type="molecule type" value="Genomic_DNA"/>
</dbReference>
<evidence type="ECO:0000313" key="3">
    <source>
        <dbReference type="Proteomes" id="UP000016649"/>
    </source>
</evidence>
<dbReference type="PROSITE" id="PS51257">
    <property type="entry name" value="PROKAR_LIPOPROTEIN"/>
    <property type="match status" value="1"/>
</dbReference>
<dbReference type="Gene3D" id="2.60.40.2340">
    <property type="match status" value="1"/>
</dbReference>
<evidence type="ECO:0008006" key="4">
    <source>
        <dbReference type="Google" id="ProtNLM"/>
    </source>
</evidence>
<evidence type="ECO:0000313" key="2">
    <source>
        <dbReference type="EMBL" id="ERJ93707.1"/>
    </source>
</evidence>
<dbReference type="RefSeq" id="WP_021687020.1">
    <property type="nucleotide sequence ID" value="NZ_KI260564.1"/>
</dbReference>
<comment type="caution">
    <text evidence="2">The sequence shown here is derived from an EMBL/GenBank/DDBJ whole genome shotgun (WGS) entry which is preliminary data.</text>
</comment>
<feature type="signal peptide" evidence="1">
    <location>
        <begin position="1"/>
        <end position="30"/>
    </location>
</feature>
<name>A0ABN0P0I1_TRELE</name>
<keyword evidence="3" id="KW-1185">Reference proteome</keyword>
<reference evidence="2 3" key="1">
    <citation type="submission" date="2013-08" db="EMBL/GenBank/DDBJ databases">
        <authorList>
            <person name="Weinstock G."/>
            <person name="Sodergren E."/>
            <person name="Wylie T."/>
            <person name="Fulton L."/>
            <person name="Fulton R."/>
            <person name="Fronick C."/>
            <person name="O'Laughlin M."/>
            <person name="Godfrey J."/>
            <person name="Miner T."/>
            <person name="Herter B."/>
            <person name="Appelbaum E."/>
            <person name="Cordes M."/>
            <person name="Lek S."/>
            <person name="Wollam A."/>
            <person name="Pepin K.H."/>
            <person name="Palsikar V.B."/>
            <person name="Mitreva M."/>
            <person name="Wilson R.K."/>
        </authorList>
    </citation>
    <scope>NUCLEOTIDE SEQUENCE [LARGE SCALE GENOMIC DNA]</scope>
    <source>
        <strain evidence="2 3">ATCC 700332</strain>
    </source>
</reference>
<proteinExistence type="predicted"/>
<dbReference type="Proteomes" id="UP000016649">
    <property type="component" value="Unassembled WGS sequence"/>
</dbReference>
<keyword evidence="1" id="KW-0732">Signal</keyword>
<accession>A0ABN0P0I1</accession>
<organism evidence="2 3">
    <name type="scientific">Treponema lecithinolyticum ATCC 700332</name>
    <dbReference type="NCBI Taxonomy" id="1321815"/>
    <lineage>
        <taxon>Bacteria</taxon>
        <taxon>Pseudomonadati</taxon>
        <taxon>Spirochaetota</taxon>
        <taxon>Spirochaetia</taxon>
        <taxon>Spirochaetales</taxon>
        <taxon>Treponemataceae</taxon>
        <taxon>Treponema</taxon>
    </lineage>
</organism>